<proteinExistence type="predicted"/>
<sequence>MLDFSLFIRTVKVRSVRKLLNHLCILPLIPYAYSLFSRCCVGTLSNAFCKSMYITSIFFLCSRPSYHLLRVSISCVTVERLGRKPN</sequence>
<name>A0ACB0ZW03_MELEN</name>
<keyword evidence="2" id="KW-1185">Reference proteome</keyword>
<evidence type="ECO:0000313" key="1">
    <source>
        <dbReference type="EMBL" id="CAK5083165.1"/>
    </source>
</evidence>
<dbReference type="Proteomes" id="UP001497535">
    <property type="component" value="Unassembled WGS sequence"/>
</dbReference>
<comment type="caution">
    <text evidence="1">The sequence shown here is derived from an EMBL/GenBank/DDBJ whole genome shotgun (WGS) entry which is preliminary data.</text>
</comment>
<evidence type="ECO:0000313" key="2">
    <source>
        <dbReference type="Proteomes" id="UP001497535"/>
    </source>
</evidence>
<organism evidence="1 2">
    <name type="scientific">Meloidogyne enterolobii</name>
    <name type="common">Root-knot nematode worm</name>
    <name type="synonym">Meloidogyne mayaguensis</name>
    <dbReference type="NCBI Taxonomy" id="390850"/>
    <lineage>
        <taxon>Eukaryota</taxon>
        <taxon>Metazoa</taxon>
        <taxon>Ecdysozoa</taxon>
        <taxon>Nematoda</taxon>
        <taxon>Chromadorea</taxon>
        <taxon>Rhabditida</taxon>
        <taxon>Tylenchina</taxon>
        <taxon>Tylenchomorpha</taxon>
        <taxon>Tylenchoidea</taxon>
        <taxon>Meloidogynidae</taxon>
        <taxon>Meloidogyninae</taxon>
        <taxon>Meloidogyne</taxon>
    </lineage>
</organism>
<reference evidence="1" key="1">
    <citation type="submission" date="2023-11" db="EMBL/GenBank/DDBJ databases">
        <authorList>
            <person name="Poullet M."/>
        </authorList>
    </citation>
    <scope>NUCLEOTIDE SEQUENCE</scope>
    <source>
        <strain evidence="1">E1834</strain>
    </source>
</reference>
<accession>A0ACB0ZW03</accession>
<gene>
    <name evidence="1" type="ORF">MENTE1834_LOCUS30480</name>
</gene>
<protein>
    <submittedName>
        <fullName evidence="1">Uncharacterized protein</fullName>
    </submittedName>
</protein>
<dbReference type="EMBL" id="CAVMJV010000049">
    <property type="protein sequence ID" value="CAK5083165.1"/>
    <property type="molecule type" value="Genomic_DNA"/>
</dbReference>